<organism evidence="8 9">
    <name type="scientific">Chloroherpeton thalassium (strain ATCC 35110 / GB-78)</name>
    <dbReference type="NCBI Taxonomy" id="517418"/>
    <lineage>
        <taxon>Bacteria</taxon>
        <taxon>Pseudomonadati</taxon>
        <taxon>Chlorobiota</taxon>
        <taxon>Chlorobiia</taxon>
        <taxon>Chlorobiales</taxon>
        <taxon>Chloroherpetonaceae</taxon>
        <taxon>Chloroherpeton</taxon>
    </lineage>
</organism>
<dbReference type="Proteomes" id="UP000001208">
    <property type="component" value="Chromosome"/>
</dbReference>
<dbReference type="InterPro" id="IPR027417">
    <property type="entry name" value="P-loop_NTPase"/>
</dbReference>
<keyword evidence="6" id="KW-0472">Membrane</keyword>
<feature type="domain" description="ABC transporter" evidence="7">
    <location>
        <begin position="2"/>
        <end position="249"/>
    </location>
</feature>
<dbReference type="GO" id="GO:0005524">
    <property type="term" value="F:ATP binding"/>
    <property type="evidence" value="ECO:0007669"/>
    <property type="project" value="UniProtKB-KW"/>
</dbReference>
<evidence type="ECO:0000256" key="6">
    <source>
        <dbReference type="ARBA" id="ARBA00023136"/>
    </source>
</evidence>
<dbReference type="SMART" id="SM00382">
    <property type="entry name" value="AAA"/>
    <property type="match status" value="1"/>
</dbReference>
<dbReference type="Gene3D" id="3.40.50.300">
    <property type="entry name" value="P-loop containing nucleotide triphosphate hydrolases"/>
    <property type="match status" value="1"/>
</dbReference>
<reference evidence="8 9" key="1">
    <citation type="submission" date="2008-06" db="EMBL/GenBank/DDBJ databases">
        <title>Complete sequence of Chloroherpeton thalassium ATCC 35110.</title>
        <authorList>
            <consortium name="US DOE Joint Genome Institute"/>
            <person name="Lucas S."/>
            <person name="Copeland A."/>
            <person name="Lapidus A."/>
            <person name="Glavina del Rio T."/>
            <person name="Dalin E."/>
            <person name="Tice H."/>
            <person name="Bruce D."/>
            <person name="Goodwin L."/>
            <person name="Pitluck S."/>
            <person name="Schmutz J."/>
            <person name="Larimer F."/>
            <person name="Land M."/>
            <person name="Hauser L."/>
            <person name="Kyrpides N."/>
            <person name="Mikhailova N."/>
            <person name="Liu Z."/>
            <person name="Li T."/>
            <person name="Zhao F."/>
            <person name="Overmann J."/>
            <person name="Bryant D.A."/>
            <person name="Richardson P."/>
        </authorList>
    </citation>
    <scope>NUCLEOTIDE SEQUENCE [LARGE SCALE GENOMIC DNA]</scope>
    <source>
        <strain evidence="9">ATCC 35110 / GB-78</strain>
    </source>
</reference>
<comment type="subcellular location">
    <subcellularLocation>
        <location evidence="1">Cell membrane</location>
        <topology evidence="1">Peripheral membrane protein</topology>
    </subcellularLocation>
</comment>
<evidence type="ECO:0000313" key="9">
    <source>
        <dbReference type="Proteomes" id="UP000001208"/>
    </source>
</evidence>
<dbReference type="KEGG" id="cts:Ctha_2113"/>
<protein>
    <submittedName>
        <fullName evidence="8">ABC transporter-related protein</fullName>
    </submittedName>
</protein>
<accession>B3QVG5</accession>
<proteinExistence type="predicted"/>
<dbReference type="STRING" id="517418.Ctha_2113"/>
<sequence length="257" mass="28351">MISISKFSKTFGRGTPNEVAALNSVDIDIKTAEFVSLIGSNGSGKSTLLNAIAGSFLGDAGKIIIDNVDVTSWQEYKRAKFLGRVFQNPYLGTASSMTIAENLQLAYLRGQPKQFRIGLTQHQRKHLQERIAEFGMGLENRMDTPIGLLSGGQRQALTLLMATLHRPKILLLDEHTAALDPASAEQVLYMTEKIIAIYGLTALMVTHSMEQAVGFGNRLIMMNQGKVAWDVSNDEKYCLTADDLVTKFRDMHVQISL</sequence>
<dbReference type="eggNOG" id="COG1101">
    <property type="taxonomic scope" value="Bacteria"/>
</dbReference>
<dbReference type="InterPro" id="IPR003439">
    <property type="entry name" value="ABC_transporter-like_ATP-bd"/>
</dbReference>
<dbReference type="InterPro" id="IPR003593">
    <property type="entry name" value="AAA+_ATPase"/>
</dbReference>
<dbReference type="PANTHER" id="PTHR42788">
    <property type="entry name" value="TAURINE IMPORT ATP-BINDING PROTEIN-RELATED"/>
    <property type="match status" value="1"/>
</dbReference>
<dbReference type="SUPFAM" id="SSF52540">
    <property type="entry name" value="P-loop containing nucleoside triphosphate hydrolases"/>
    <property type="match status" value="1"/>
</dbReference>
<keyword evidence="9" id="KW-1185">Reference proteome</keyword>
<evidence type="ECO:0000256" key="4">
    <source>
        <dbReference type="ARBA" id="ARBA00022741"/>
    </source>
</evidence>
<gene>
    <name evidence="8" type="ordered locus">Ctha_2113</name>
</gene>
<evidence type="ECO:0000256" key="3">
    <source>
        <dbReference type="ARBA" id="ARBA00022475"/>
    </source>
</evidence>
<dbReference type="HOGENOM" id="CLU_000604_1_22_10"/>
<dbReference type="GO" id="GO:0005886">
    <property type="term" value="C:plasma membrane"/>
    <property type="evidence" value="ECO:0007669"/>
    <property type="project" value="UniProtKB-SubCell"/>
</dbReference>
<dbReference type="GO" id="GO:0016887">
    <property type="term" value="F:ATP hydrolysis activity"/>
    <property type="evidence" value="ECO:0007669"/>
    <property type="project" value="InterPro"/>
</dbReference>
<dbReference type="InterPro" id="IPR050166">
    <property type="entry name" value="ABC_transporter_ATP-bind"/>
</dbReference>
<dbReference type="AlphaFoldDB" id="B3QVG5"/>
<evidence type="ECO:0000259" key="7">
    <source>
        <dbReference type="PROSITE" id="PS50893"/>
    </source>
</evidence>
<dbReference type="PANTHER" id="PTHR42788:SF7">
    <property type="entry name" value="NITRATE ABC TRANSPORTER ATP-BINDING PROTEIN"/>
    <property type="match status" value="1"/>
</dbReference>
<dbReference type="EMBL" id="CP001100">
    <property type="protein sequence ID" value="ACF14565.1"/>
    <property type="molecule type" value="Genomic_DNA"/>
</dbReference>
<dbReference type="PROSITE" id="PS50893">
    <property type="entry name" value="ABC_TRANSPORTER_2"/>
    <property type="match status" value="1"/>
</dbReference>
<dbReference type="InterPro" id="IPR017871">
    <property type="entry name" value="ABC_transporter-like_CS"/>
</dbReference>
<keyword evidence="4" id="KW-0547">Nucleotide-binding</keyword>
<dbReference type="OrthoDB" id="9769115at2"/>
<dbReference type="RefSeq" id="WP_012500648.1">
    <property type="nucleotide sequence ID" value="NC_011026.1"/>
</dbReference>
<name>B3QVG5_CHLT3</name>
<evidence type="ECO:0000256" key="5">
    <source>
        <dbReference type="ARBA" id="ARBA00022840"/>
    </source>
</evidence>
<dbReference type="Pfam" id="PF00005">
    <property type="entry name" value="ABC_tran"/>
    <property type="match status" value="1"/>
</dbReference>
<keyword evidence="5" id="KW-0067">ATP-binding</keyword>
<evidence type="ECO:0000313" key="8">
    <source>
        <dbReference type="EMBL" id="ACF14565.1"/>
    </source>
</evidence>
<dbReference type="PROSITE" id="PS00211">
    <property type="entry name" value="ABC_TRANSPORTER_1"/>
    <property type="match status" value="1"/>
</dbReference>
<keyword evidence="2" id="KW-0813">Transport</keyword>
<evidence type="ECO:0000256" key="1">
    <source>
        <dbReference type="ARBA" id="ARBA00004202"/>
    </source>
</evidence>
<evidence type="ECO:0000256" key="2">
    <source>
        <dbReference type="ARBA" id="ARBA00022448"/>
    </source>
</evidence>
<keyword evidence="3" id="KW-1003">Cell membrane</keyword>